<dbReference type="Gene3D" id="3.40.50.10610">
    <property type="entry name" value="ABC-type transport auxiliary lipoprotein component"/>
    <property type="match status" value="1"/>
</dbReference>
<dbReference type="PROSITE" id="PS51257">
    <property type="entry name" value="PROKAR_LIPOPROTEIN"/>
    <property type="match status" value="1"/>
</dbReference>
<dbReference type="AlphaFoldDB" id="A0A937XHG5"/>
<dbReference type="EMBL" id="VGIR01000020">
    <property type="protein sequence ID" value="MBM3331135.1"/>
    <property type="molecule type" value="Genomic_DNA"/>
</dbReference>
<gene>
    <name evidence="1" type="ORF">FJY68_04685</name>
</gene>
<proteinExistence type="predicted"/>
<name>A0A937XHG5_UNCW3</name>
<accession>A0A937XHG5</accession>
<reference evidence="1" key="1">
    <citation type="submission" date="2019-03" db="EMBL/GenBank/DDBJ databases">
        <title>Lake Tanganyika Metagenome-Assembled Genomes (MAGs).</title>
        <authorList>
            <person name="Tran P."/>
        </authorList>
    </citation>
    <scope>NUCLEOTIDE SEQUENCE</scope>
    <source>
        <strain evidence="1">K_DeepCast_150m_m2_040</strain>
    </source>
</reference>
<evidence type="ECO:0000313" key="1">
    <source>
        <dbReference type="EMBL" id="MBM3331135.1"/>
    </source>
</evidence>
<dbReference type="Proteomes" id="UP000779900">
    <property type="component" value="Unassembled WGS sequence"/>
</dbReference>
<evidence type="ECO:0008006" key="3">
    <source>
        <dbReference type="Google" id="ProtNLM"/>
    </source>
</evidence>
<organism evidence="1 2">
    <name type="scientific">candidate division WOR-3 bacterium</name>
    <dbReference type="NCBI Taxonomy" id="2052148"/>
    <lineage>
        <taxon>Bacteria</taxon>
        <taxon>Bacteria division WOR-3</taxon>
    </lineage>
</organism>
<sequence>MRNAALAVAVALLSAGCARVYVQPAIDLRPHEVIGIIEFKTDAGGDMGEFVTRKFIQSVTEDQPDIRLVELGTEKEVLEEVGLNHLGPDAFKAIGEKHDLNTLFTGNLDVTEATPSCFFTPGFASIEAKVNARLTARLVEAGTGGTVWSNSARDERTVAGVTKFGHGLSFQAEDPEEAYGDMARHLCRRITHDFRGHYESRGCR</sequence>
<evidence type="ECO:0000313" key="2">
    <source>
        <dbReference type="Proteomes" id="UP000779900"/>
    </source>
</evidence>
<protein>
    <recommendedName>
        <fullName evidence="3">Lipoprotein</fullName>
    </recommendedName>
</protein>
<comment type="caution">
    <text evidence="1">The sequence shown here is derived from an EMBL/GenBank/DDBJ whole genome shotgun (WGS) entry which is preliminary data.</text>
</comment>